<keyword evidence="3" id="KW-0813">Transport</keyword>
<comment type="subcellular location">
    <subcellularLocation>
        <location evidence="1">Membrane</location>
        <topology evidence="1">Multi-pass membrane protein</topology>
    </subcellularLocation>
</comment>
<feature type="transmembrane region" description="Helical" evidence="9">
    <location>
        <begin position="236"/>
        <end position="269"/>
    </location>
</feature>
<feature type="transmembrane region" description="Helical" evidence="9">
    <location>
        <begin position="49"/>
        <end position="68"/>
    </location>
</feature>
<dbReference type="PANTHER" id="PTHR43562">
    <property type="entry name" value="NAPA-TYPE SODIUM/HYDROGEN ANTIPORTER"/>
    <property type="match status" value="1"/>
</dbReference>
<evidence type="ECO:0000256" key="7">
    <source>
        <dbReference type="ARBA" id="ARBA00023065"/>
    </source>
</evidence>
<dbReference type="InterPro" id="IPR038770">
    <property type="entry name" value="Na+/solute_symporter_sf"/>
</dbReference>
<evidence type="ECO:0000313" key="12">
    <source>
        <dbReference type="EMBL" id="WZB87191.1"/>
    </source>
</evidence>
<keyword evidence="7" id="KW-0406">Ion transport</keyword>
<dbReference type="InterPro" id="IPR006153">
    <property type="entry name" value="Cation/H_exchanger_TM"/>
</dbReference>
<dbReference type="Pfam" id="PF00582">
    <property type="entry name" value="Usp"/>
    <property type="match status" value="1"/>
</dbReference>
<feature type="transmembrane region" description="Helical" evidence="9">
    <location>
        <begin position="313"/>
        <end position="334"/>
    </location>
</feature>
<feature type="domain" description="Cation/H+ exchanger transmembrane" evidence="11">
    <location>
        <begin position="33"/>
        <end position="394"/>
    </location>
</feature>
<dbReference type="Pfam" id="PF00999">
    <property type="entry name" value="Na_H_Exchanger"/>
    <property type="match status" value="1"/>
</dbReference>
<reference evidence="12 13" key="1">
    <citation type="submission" date="2024-04" db="EMBL/GenBank/DDBJ databases">
        <title>Okeanomitos corallinicola gen. &amp; sp. nov. (Nostocales, Cyanobacteria), a new toxic marine heterocyst-forming cyanobacterium from a coral reef.</title>
        <authorList>
            <person name="Li H."/>
            <person name="Li R."/>
            <person name="Kang J."/>
            <person name="Hii K.S."/>
            <person name="Mohamed H.F."/>
            <person name="Xu X."/>
            <person name="Luo Z."/>
        </authorList>
    </citation>
    <scope>NUCLEOTIDE SEQUENCE [LARGE SCALE GENOMIC DNA]</scope>
    <source>
        <strain evidence="12 13">TIOX110</strain>
    </source>
</reference>
<keyword evidence="4" id="KW-0050">Antiport</keyword>
<dbReference type="PANTHER" id="PTHR43562:SF4">
    <property type="entry name" value="NA(+)_H(+) ANTIPORTER NHAS5"/>
    <property type="match status" value="1"/>
</dbReference>
<dbReference type="Gene3D" id="1.20.1530.20">
    <property type="match status" value="1"/>
</dbReference>
<feature type="transmembrane region" description="Helical" evidence="9">
    <location>
        <begin position="134"/>
        <end position="152"/>
    </location>
</feature>
<feature type="transmembrane region" description="Helical" evidence="9">
    <location>
        <begin position="195"/>
        <end position="215"/>
    </location>
</feature>
<evidence type="ECO:0000256" key="5">
    <source>
        <dbReference type="ARBA" id="ARBA00022692"/>
    </source>
</evidence>
<dbReference type="SUPFAM" id="SSF52402">
    <property type="entry name" value="Adenine nucleotide alpha hydrolases-like"/>
    <property type="match status" value="2"/>
</dbReference>
<dbReference type="Gene3D" id="3.40.50.12370">
    <property type="match status" value="1"/>
</dbReference>
<proteinExistence type="inferred from homology"/>
<dbReference type="EMBL" id="CP150886">
    <property type="protein sequence ID" value="WZB87191.1"/>
    <property type="molecule type" value="Genomic_DNA"/>
</dbReference>
<dbReference type="Proteomes" id="UP001483337">
    <property type="component" value="Chromosome"/>
</dbReference>
<evidence type="ECO:0000256" key="1">
    <source>
        <dbReference type="ARBA" id="ARBA00004141"/>
    </source>
</evidence>
<evidence type="ECO:0000259" key="10">
    <source>
        <dbReference type="Pfam" id="PF00582"/>
    </source>
</evidence>
<keyword evidence="5 9" id="KW-0812">Transmembrane</keyword>
<evidence type="ECO:0000256" key="4">
    <source>
        <dbReference type="ARBA" id="ARBA00022449"/>
    </source>
</evidence>
<evidence type="ECO:0000256" key="2">
    <source>
        <dbReference type="ARBA" id="ARBA00005551"/>
    </source>
</evidence>
<keyword evidence="8 9" id="KW-0472">Membrane</keyword>
<evidence type="ECO:0000256" key="6">
    <source>
        <dbReference type="ARBA" id="ARBA00022989"/>
    </source>
</evidence>
<feature type="transmembrane region" description="Helical" evidence="9">
    <location>
        <begin position="346"/>
        <end position="364"/>
    </location>
</feature>
<name>A0ABZ2UPY7_9CYAN</name>
<organism evidence="12 13">
    <name type="scientific">Okeanomitos corallinicola TIOX110</name>
    <dbReference type="NCBI Taxonomy" id="3133117"/>
    <lineage>
        <taxon>Bacteria</taxon>
        <taxon>Bacillati</taxon>
        <taxon>Cyanobacteriota</taxon>
        <taxon>Cyanophyceae</taxon>
        <taxon>Nostocales</taxon>
        <taxon>Aphanizomenonaceae</taxon>
        <taxon>Okeanomitos</taxon>
    </lineage>
</organism>
<evidence type="ECO:0000256" key="3">
    <source>
        <dbReference type="ARBA" id="ARBA00022448"/>
    </source>
</evidence>
<evidence type="ECO:0000256" key="9">
    <source>
        <dbReference type="SAM" id="Phobius"/>
    </source>
</evidence>
<feature type="transmembrane region" description="Helical" evidence="9">
    <location>
        <begin position="74"/>
        <end position="94"/>
    </location>
</feature>
<feature type="transmembrane region" description="Helical" evidence="9">
    <location>
        <begin position="25"/>
        <end position="42"/>
    </location>
</feature>
<feature type="transmembrane region" description="Helical" evidence="9">
    <location>
        <begin position="106"/>
        <end position="128"/>
    </location>
</feature>
<sequence length="725" mass="79385">MLILPPLPQILTLDSNNQVLEQEPIISTAILLLIVIVIPIIFEKLKLPALVGLIISGVVLGPSCWHLFESETLIISLLSDIGLAYLMFVAGLEFNIQFFRRQQSRSLLFGSLIFCLPLILGTLAGKFLGLDWHISILIGCLLPSYSPLTYPIISRLGLVNNQAVTMTMGAKVFTDIGTLLMLTLALASFDSGVFSFAHTISKLGLVIIYFVIVLVGFDWANKEFLYRFGDEEFNKFLCVLMSVFFAVVIAQLMGLTKIAGFFLAGFAVNESVGESPVKEKLIFIGSVLFIPILFIDLGLRIDLPALFQGYSTIKLLIIILSILLASKFLAAIFTKLVYRYNWQETLTIWSLSIPLVSINLAVALGGYGTGLFSVELLNCAIILVLITAIVGPWLTSLVASSAVALTFAEVRDVPRITLSKQSGESTQREFTIVVPVSNPENQKYLIEMAALLACQSQGKILPLAIAAATAKMDTPQLQAACQHSERLLAQATAQSESLGASAEPLLRIDDGFADGICRTAREQRANLIIMGWGKRTGLRARLFGNIIDNVLWAAHCPVAIASLVESPSRIGRILIPMENLINPSLTPLHFAQTLADANQSQITVINICDRRTSSDEVTARRSHISSLVSQLVIPNPPDIQIITHENPIQAILQAARLYDLVILPSMRHLTTPGGLAISDVADELFRQLTCSIIILGEPQHDQQATFSNNPPDQTDLIQSWVLRYK</sequence>
<protein>
    <submittedName>
        <fullName evidence="12">Cation:proton antiporter</fullName>
    </submittedName>
</protein>
<feature type="transmembrane region" description="Helical" evidence="9">
    <location>
        <begin position="376"/>
        <end position="394"/>
    </location>
</feature>
<evidence type="ECO:0000313" key="13">
    <source>
        <dbReference type="Proteomes" id="UP001483337"/>
    </source>
</evidence>
<keyword evidence="13" id="KW-1185">Reference proteome</keyword>
<accession>A0ABZ2UPY7</accession>
<feature type="domain" description="UspA" evidence="10">
    <location>
        <begin position="431"/>
        <end position="560"/>
    </location>
</feature>
<dbReference type="InterPro" id="IPR006016">
    <property type="entry name" value="UspA"/>
</dbReference>
<evidence type="ECO:0000256" key="8">
    <source>
        <dbReference type="ARBA" id="ARBA00023136"/>
    </source>
</evidence>
<comment type="similarity">
    <text evidence="2">Belongs to the monovalent cation:proton antiporter 2 (CPA2) transporter (TC 2.A.37) family.</text>
</comment>
<keyword evidence="6 9" id="KW-1133">Transmembrane helix</keyword>
<dbReference type="RefSeq" id="WP_353930105.1">
    <property type="nucleotide sequence ID" value="NZ_CP150886.1"/>
</dbReference>
<gene>
    <name evidence="12" type="ORF">WJM97_17650</name>
</gene>
<feature type="transmembrane region" description="Helical" evidence="9">
    <location>
        <begin position="281"/>
        <end position="301"/>
    </location>
</feature>
<evidence type="ECO:0000259" key="11">
    <source>
        <dbReference type="Pfam" id="PF00999"/>
    </source>
</evidence>
<feature type="transmembrane region" description="Helical" evidence="9">
    <location>
        <begin position="172"/>
        <end position="189"/>
    </location>
</feature>